<sequence length="537" mass="58723">MISALAWVRKGVAAEKPTKYEMTEEEFTRLQETAATEIEEAKEELKEKSKLDNEILNDPALKDFDLEHYDDDEDEVDEGEHGSDDSDTEEGGHGTAAGAGANIFSNIKGLSYYKDGEEDPYLTTKDGEDMDDDEEAEVQIFSSDNMLLVAKTEDDISNVEVCVYEGESDNLFVHHDFMLPAFPLAVEWLDYRVGKKAEQPGGGNYVAVATFEPRIELWDLDTLDAMYPDLVIGTTDKKALRKARGKPHSEFHTDAIMGLSWNKNARNLLASSSADKTVKLWDLNTGKCAQSYSHHKDKVQSVQWHPTEASVMLTGGYDRRVAAFDSRAPNAVSWWSVDADVESVMWDIHSPSHFYSASEAGTVCYFDIRAAQEGKGASPIYTLAAHDEAVSAMDQHPTVSGILVTGSADETVKVWDVRDNKPSMIVSRNPDVGGVFATKFCPDEPMLLAIGGSSGETRIWDMSTNAHIRSTFGDATVQANPVQEKPLLGVQGSEESDGDDDDDNADAVIAELKGGSKKSSAPSKDIDDDGDASMASD</sequence>
<evidence type="ECO:0000313" key="7">
    <source>
        <dbReference type="Proteomes" id="UP001140094"/>
    </source>
</evidence>
<dbReference type="SMART" id="SM00320">
    <property type="entry name" value="WD40"/>
    <property type="match status" value="5"/>
</dbReference>
<keyword evidence="7" id="KW-1185">Reference proteome</keyword>
<evidence type="ECO:0000256" key="2">
    <source>
        <dbReference type="ARBA" id="ARBA00022574"/>
    </source>
</evidence>
<feature type="region of interest" description="Disordered" evidence="5">
    <location>
        <begin position="489"/>
        <end position="537"/>
    </location>
</feature>
<keyword evidence="3" id="KW-0677">Repeat</keyword>
<dbReference type="PROSITE" id="PS50082">
    <property type="entry name" value="WD_REPEATS_2"/>
    <property type="match status" value="3"/>
</dbReference>
<feature type="region of interest" description="Disordered" evidence="5">
    <location>
        <begin position="39"/>
        <end position="99"/>
    </location>
</feature>
<dbReference type="PRINTS" id="PR00320">
    <property type="entry name" value="GPROTEINBRPT"/>
</dbReference>
<dbReference type="PROSITE" id="PS00678">
    <property type="entry name" value="WD_REPEATS_1"/>
    <property type="match status" value="2"/>
</dbReference>
<dbReference type="EMBL" id="JANBUO010001584">
    <property type="protein sequence ID" value="KAJ2797636.1"/>
    <property type="molecule type" value="Genomic_DNA"/>
</dbReference>
<evidence type="ECO:0000256" key="1">
    <source>
        <dbReference type="ARBA" id="ARBA00022553"/>
    </source>
</evidence>
<reference evidence="6" key="1">
    <citation type="submission" date="2022-07" db="EMBL/GenBank/DDBJ databases">
        <title>Phylogenomic reconstructions and comparative analyses of Kickxellomycotina fungi.</title>
        <authorList>
            <person name="Reynolds N.K."/>
            <person name="Stajich J.E."/>
            <person name="Barry K."/>
            <person name="Grigoriev I.V."/>
            <person name="Crous P."/>
            <person name="Smith M.E."/>
        </authorList>
    </citation>
    <scope>NUCLEOTIDE SEQUENCE</scope>
    <source>
        <strain evidence="6">NRRL 1565</strain>
    </source>
</reference>
<dbReference type="Gene3D" id="2.130.10.10">
    <property type="entry name" value="YVTN repeat-like/Quinoprotein amine dehydrogenase"/>
    <property type="match status" value="2"/>
</dbReference>
<organism evidence="6 7">
    <name type="scientific">Coemansia guatemalensis</name>
    <dbReference type="NCBI Taxonomy" id="2761395"/>
    <lineage>
        <taxon>Eukaryota</taxon>
        <taxon>Fungi</taxon>
        <taxon>Fungi incertae sedis</taxon>
        <taxon>Zoopagomycota</taxon>
        <taxon>Kickxellomycotina</taxon>
        <taxon>Kickxellomycetes</taxon>
        <taxon>Kickxellales</taxon>
        <taxon>Kickxellaceae</taxon>
        <taxon>Coemansia</taxon>
    </lineage>
</organism>
<dbReference type="GO" id="GO:0006364">
    <property type="term" value="P:rRNA processing"/>
    <property type="evidence" value="ECO:0007669"/>
    <property type="project" value="InterPro"/>
</dbReference>
<dbReference type="InterPro" id="IPR036322">
    <property type="entry name" value="WD40_repeat_dom_sf"/>
</dbReference>
<evidence type="ECO:0000256" key="3">
    <source>
        <dbReference type="ARBA" id="ARBA00022737"/>
    </source>
</evidence>
<keyword evidence="2 4" id="KW-0853">WD repeat</keyword>
<dbReference type="SUPFAM" id="SSF50978">
    <property type="entry name" value="WD40 repeat-like"/>
    <property type="match status" value="1"/>
</dbReference>
<evidence type="ECO:0000313" key="6">
    <source>
        <dbReference type="EMBL" id="KAJ2797636.1"/>
    </source>
</evidence>
<dbReference type="GO" id="GO:0005634">
    <property type="term" value="C:nucleus"/>
    <property type="evidence" value="ECO:0007669"/>
    <property type="project" value="TreeGrafter"/>
</dbReference>
<dbReference type="Pfam" id="PF00400">
    <property type="entry name" value="WD40"/>
    <property type="match status" value="3"/>
</dbReference>
<dbReference type="AlphaFoldDB" id="A0A9W8LSF9"/>
<protein>
    <submittedName>
        <fullName evidence="6">rRNA-processing protein</fullName>
    </submittedName>
</protein>
<evidence type="ECO:0000256" key="5">
    <source>
        <dbReference type="SAM" id="MobiDB-lite"/>
    </source>
</evidence>
<feature type="compositionally biased region" description="Basic and acidic residues" evidence="5">
    <location>
        <begin position="43"/>
        <end position="53"/>
    </location>
</feature>
<feature type="repeat" description="WD" evidence="4">
    <location>
        <begin position="383"/>
        <end position="425"/>
    </location>
</feature>
<evidence type="ECO:0000256" key="4">
    <source>
        <dbReference type="PROSITE-ProRule" id="PRU00221"/>
    </source>
</evidence>
<name>A0A9W8LSF9_9FUNG</name>
<feature type="compositionally biased region" description="Acidic residues" evidence="5">
    <location>
        <begin position="68"/>
        <end position="78"/>
    </location>
</feature>
<dbReference type="InterPro" id="IPR015943">
    <property type="entry name" value="WD40/YVTN_repeat-like_dom_sf"/>
</dbReference>
<dbReference type="PANTHER" id="PTHR14091">
    <property type="entry name" value="PERIODIC TRYPTOPHAN PROTEIN 1"/>
    <property type="match status" value="1"/>
</dbReference>
<feature type="compositionally biased region" description="Acidic residues" evidence="5">
    <location>
        <begin position="494"/>
        <end position="505"/>
    </location>
</feature>
<dbReference type="InterPro" id="IPR001680">
    <property type="entry name" value="WD40_rpt"/>
</dbReference>
<dbReference type="OrthoDB" id="270624at2759"/>
<dbReference type="InterPro" id="IPR019775">
    <property type="entry name" value="WD40_repeat_CS"/>
</dbReference>
<accession>A0A9W8LSF9</accession>
<gene>
    <name evidence="6" type="primary">PWP1</name>
    <name evidence="6" type="ORF">H4R20_005114</name>
</gene>
<proteinExistence type="predicted"/>
<dbReference type="Proteomes" id="UP001140094">
    <property type="component" value="Unassembled WGS sequence"/>
</dbReference>
<dbReference type="PANTHER" id="PTHR14091:SF0">
    <property type="entry name" value="PERIODIC TRYPTOPHAN PROTEIN 1 HOMOLOG"/>
    <property type="match status" value="1"/>
</dbReference>
<feature type="repeat" description="WD" evidence="4">
    <location>
        <begin position="292"/>
        <end position="325"/>
    </location>
</feature>
<feature type="repeat" description="WD" evidence="4">
    <location>
        <begin position="249"/>
        <end position="291"/>
    </location>
</feature>
<keyword evidence="1" id="KW-0597">Phosphoprotein</keyword>
<dbReference type="InterPro" id="IPR020472">
    <property type="entry name" value="WD40_PAC1"/>
</dbReference>
<dbReference type="InterPro" id="IPR044285">
    <property type="entry name" value="PWP1"/>
</dbReference>
<comment type="caution">
    <text evidence="6">The sequence shown here is derived from an EMBL/GenBank/DDBJ whole genome shotgun (WGS) entry which is preliminary data.</text>
</comment>
<dbReference type="PROSITE" id="PS50294">
    <property type="entry name" value="WD_REPEATS_REGION"/>
    <property type="match status" value="2"/>
</dbReference>